<dbReference type="InterPro" id="IPR050466">
    <property type="entry name" value="Carboxylest/Gibb_receptor"/>
</dbReference>
<keyword evidence="3" id="KW-1185">Reference proteome</keyword>
<feature type="domain" description="Alpha/beta hydrolase fold-3" evidence="1">
    <location>
        <begin position="380"/>
        <end position="481"/>
    </location>
</feature>
<accession>A0A835E885</accession>
<dbReference type="PANTHER" id="PTHR23024:SF563">
    <property type="entry name" value="OS09G0435700 PROTEIN"/>
    <property type="match status" value="1"/>
</dbReference>
<dbReference type="GO" id="GO:0016787">
    <property type="term" value="F:hydrolase activity"/>
    <property type="evidence" value="ECO:0007669"/>
    <property type="project" value="InterPro"/>
</dbReference>
<proteinExistence type="predicted"/>
<name>A0A835E885_9POAL</name>
<gene>
    <name evidence="2" type="ORF">HU200_051311</name>
</gene>
<protein>
    <recommendedName>
        <fullName evidence="1">Alpha/beta hydrolase fold-3 domain-containing protein</fullName>
    </recommendedName>
</protein>
<feature type="domain" description="Alpha/beta hydrolase fold-3" evidence="1">
    <location>
        <begin position="85"/>
        <end position="312"/>
    </location>
</feature>
<dbReference type="PANTHER" id="PTHR23024">
    <property type="entry name" value="ARYLACETAMIDE DEACETYLASE"/>
    <property type="match status" value="1"/>
</dbReference>
<reference evidence="2" key="1">
    <citation type="submission" date="2020-07" db="EMBL/GenBank/DDBJ databases">
        <title>Genome sequence and genetic diversity analysis of an under-domesticated orphan crop, white fonio (Digitaria exilis).</title>
        <authorList>
            <person name="Bennetzen J.L."/>
            <person name="Chen S."/>
            <person name="Ma X."/>
            <person name="Wang X."/>
            <person name="Yssel A.E.J."/>
            <person name="Chaluvadi S.R."/>
            <person name="Johnson M."/>
            <person name="Gangashetty P."/>
            <person name="Hamidou F."/>
            <person name="Sanogo M.D."/>
            <person name="Zwaenepoel A."/>
            <person name="Wallace J."/>
            <person name="Van De Peer Y."/>
            <person name="Van Deynze A."/>
        </authorList>
    </citation>
    <scope>NUCLEOTIDE SEQUENCE</scope>
    <source>
        <tissue evidence="2">Leaves</tissue>
    </source>
</reference>
<dbReference type="Gene3D" id="3.40.50.1820">
    <property type="entry name" value="alpha/beta hydrolase"/>
    <property type="match status" value="2"/>
</dbReference>
<evidence type="ECO:0000259" key="1">
    <source>
        <dbReference type="Pfam" id="PF07859"/>
    </source>
</evidence>
<comment type="caution">
    <text evidence="2">The sequence shown here is derived from an EMBL/GenBank/DDBJ whole genome shotgun (WGS) entry which is preliminary data.</text>
</comment>
<dbReference type="EMBL" id="JACEFO010002270">
    <property type="protein sequence ID" value="KAF8669509.1"/>
    <property type="molecule type" value="Genomic_DNA"/>
</dbReference>
<evidence type="ECO:0000313" key="3">
    <source>
        <dbReference type="Proteomes" id="UP000636709"/>
    </source>
</evidence>
<dbReference type="InterPro" id="IPR013094">
    <property type="entry name" value="AB_hydrolase_3"/>
</dbReference>
<dbReference type="OrthoDB" id="664085at2759"/>
<dbReference type="AlphaFoldDB" id="A0A835E885"/>
<dbReference type="SUPFAM" id="SSF53474">
    <property type="entry name" value="alpha/beta-Hydrolases"/>
    <property type="match status" value="2"/>
</dbReference>
<dbReference type="InterPro" id="IPR029058">
    <property type="entry name" value="AB_hydrolase_fold"/>
</dbReference>
<organism evidence="2 3">
    <name type="scientific">Digitaria exilis</name>
    <dbReference type="NCBI Taxonomy" id="1010633"/>
    <lineage>
        <taxon>Eukaryota</taxon>
        <taxon>Viridiplantae</taxon>
        <taxon>Streptophyta</taxon>
        <taxon>Embryophyta</taxon>
        <taxon>Tracheophyta</taxon>
        <taxon>Spermatophyta</taxon>
        <taxon>Magnoliopsida</taxon>
        <taxon>Liliopsida</taxon>
        <taxon>Poales</taxon>
        <taxon>Poaceae</taxon>
        <taxon>PACMAD clade</taxon>
        <taxon>Panicoideae</taxon>
        <taxon>Panicodae</taxon>
        <taxon>Paniceae</taxon>
        <taxon>Anthephorinae</taxon>
        <taxon>Digitaria</taxon>
    </lineage>
</organism>
<evidence type="ECO:0000313" key="2">
    <source>
        <dbReference type="EMBL" id="KAF8669509.1"/>
    </source>
</evidence>
<dbReference type="Pfam" id="PF07859">
    <property type="entry name" value="Abhydrolase_3"/>
    <property type="match status" value="2"/>
</dbReference>
<dbReference type="Proteomes" id="UP000636709">
    <property type="component" value="Unassembled WGS sequence"/>
</dbReference>
<sequence>MAMRVDKKNDSEIVTDDMYPFLRRYKDGRIQRLVPNTFVPPSEEPGACGGVATRDVVIDHATGVSARLFLSASAAAATERRLPLVVYFHGSAFIAGSAFSEASHRQATTISARAGALVVSVDYRLAPEHPIPAAYDDGWAALRWATSSSSQSHPWLASYADRRRTFLVGDSAGANIVHNLAVRVTAQQDCEDMDMIGIEGIVLLQPFFWGPERLPCERPGRHEGRRVFAPERMDKLWPFVTGGAVEGNEDPRLNPPAEEVASLRCRRALVAVASRDVLRGRGRRYAAWLCGGGAWCREVALVVSEGEDHAFHLGRTAARASAVVLMDRVVRFLHGSDTLDPAATGVSTRDVVIGDPAAGVSARLFLNVGAVATGTRLPLVVYFHGGAFCTGSAFSEPFHSYAASLSALVVSVEYRLAPEHPIPAAYEDSWLVGAPVGNHPWLAYQEQEGYHVDPTRLFLAGDNAGANIAHDMAVAAARRRAAMHRREVTLSWCRRERAMGSTSTGRSAQGPWSSWIAEFINGRAPSSLITDGKTEARSIFNALMRGRVRTRSCAWAPLVMGQIRKSATAQQQG</sequence>